<dbReference type="Pfam" id="PF03357">
    <property type="entry name" value="Snf7"/>
    <property type="match status" value="1"/>
</dbReference>
<dbReference type="Pfam" id="PF13639">
    <property type="entry name" value="zf-RING_2"/>
    <property type="match status" value="1"/>
</dbReference>
<feature type="transmembrane region" description="Helical" evidence="8">
    <location>
        <begin position="290"/>
        <end position="315"/>
    </location>
</feature>
<dbReference type="InterPro" id="IPR001841">
    <property type="entry name" value="Znf_RING"/>
</dbReference>
<organism evidence="10 11">
    <name type="scientific">Ophiophagus hannah</name>
    <name type="common">King cobra</name>
    <name type="synonym">Naja hannah</name>
    <dbReference type="NCBI Taxonomy" id="8665"/>
    <lineage>
        <taxon>Eukaryota</taxon>
        <taxon>Metazoa</taxon>
        <taxon>Chordata</taxon>
        <taxon>Craniata</taxon>
        <taxon>Vertebrata</taxon>
        <taxon>Euteleostomi</taxon>
        <taxon>Lepidosauria</taxon>
        <taxon>Squamata</taxon>
        <taxon>Bifurcata</taxon>
        <taxon>Unidentata</taxon>
        <taxon>Episquamata</taxon>
        <taxon>Toxicofera</taxon>
        <taxon>Serpentes</taxon>
        <taxon>Colubroidea</taxon>
        <taxon>Elapidae</taxon>
        <taxon>Elapinae</taxon>
        <taxon>Ophiophagus</taxon>
    </lineage>
</organism>
<proteinExistence type="inferred from homology"/>
<feature type="compositionally biased region" description="Low complexity" evidence="7">
    <location>
        <begin position="14"/>
        <end position="24"/>
    </location>
</feature>
<gene>
    <name evidence="10" type="primary">RNF103</name>
    <name evidence="10" type="ORF">L345_11872</name>
</gene>
<comment type="similarity">
    <text evidence="1">Belongs to the SNF7 family.</text>
</comment>
<accession>V8NLF8</accession>
<dbReference type="PANTHER" id="PTHR15302">
    <property type="entry name" value="E3 UBIQUITIN-PROTEIN LIGASE RNF103"/>
    <property type="match status" value="1"/>
</dbReference>
<dbReference type="InterPro" id="IPR005024">
    <property type="entry name" value="Snf7_fam"/>
</dbReference>
<sequence length="834" mass="95878">MSPPAWALLRRGEATTTTGQAEAQPSHRQRSPQKFFEAIVWYETGFFATQLVDPVALSFKKLKTILECRGLGYSGLLEKKDVRELVEKSGDLMEGELYSALKEEEASESVSSTNFSGEMHFYELVEDTKDGIWLVQVIANDRSPLMGKVHWEKMVKKVSRFGIRTGTFNCSSDPRYCRRRGWPPAFFSALSVKFTGRVEFIFVNVENWDNKSHIAEMGIYKTPSYILRTPEGIYRYGNNTGEFISLHAMDSFLRSLQPEVNDLFVLSLVLVNLMAWMDLFITQGATIKRFVVLISTLGTYNSLLIISWLPVLGFLQLPYLDSFYEYSLKLFRYSNTTTLASWVRADWMFYSSHPALFLSTYLGHGLLIDYFEKKRRHNNSDEINANNLEWLSSLWDWYTSYLFHPITSFQHFPFESDWDEDPDLFLDRLAFPDLWLHPLIPTDYIKNLPMWRFKCFDGHSEEEMMELSQSENDSDSECKDVPNNDKELFEDERRTLLNPCEGEIFCNAETCSCAKAKSYESYSTRDDLEPDWSAWPVGMLHCTECVVCLENFINGCLLMGLPCGHVFHQNCIVMWLVGGRHCCPVCRWASYKKKKPYKELPGTEAGKIELELLEMGLFGKTPEKPPKELVNEWSLKIRKEMRVIDRQIRDIQREEEKVKRSIKDAAKKGQKDVCIVLAKEMIRSRKAVSKLYASRAHMNSVLMGMKNQLAVLRVAGSLQKSTEVMKAMQNLVKIPEIQATMRELSKEMMKAGIMEEMLEDTFESMEDQEEMEEEAELEIDKILFEITAGALGKAPSKVTDALPEQEPEGATAAVVDDEEEDIEAMQSRLATLRS</sequence>
<evidence type="ECO:0000256" key="1">
    <source>
        <dbReference type="ARBA" id="ARBA00006190"/>
    </source>
</evidence>
<dbReference type="GO" id="GO:0005783">
    <property type="term" value="C:endoplasmic reticulum"/>
    <property type="evidence" value="ECO:0007669"/>
    <property type="project" value="TreeGrafter"/>
</dbReference>
<dbReference type="CDD" id="cd16473">
    <property type="entry name" value="RING-H2_RNF103"/>
    <property type="match status" value="1"/>
</dbReference>
<dbReference type="GO" id="GO:0008270">
    <property type="term" value="F:zinc ion binding"/>
    <property type="evidence" value="ECO:0007669"/>
    <property type="project" value="UniProtKB-KW"/>
</dbReference>
<protein>
    <submittedName>
        <fullName evidence="10">E3 ubiquitin-protein ligase</fullName>
    </submittedName>
</protein>
<feature type="non-terminal residue" evidence="10">
    <location>
        <position position="1"/>
    </location>
</feature>
<keyword evidence="8" id="KW-1133">Transmembrane helix</keyword>
<dbReference type="OrthoDB" id="8062037at2759"/>
<keyword evidence="2" id="KW-0479">Metal-binding</keyword>
<dbReference type="PANTHER" id="PTHR15302:SF0">
    <property type="entry name" value="E3 UBIQUITIN-PROTEIN LIGASE RNF103"/>
    <property type="match status" value="1"/>
</dbReference>
<keyword evidence="8" id="KW-0472">Membrane</keyword>
<keyword evidence="3 5" id="KW-0863">Zinc-finger</keyword>
<dbReference type="InterPro" id="IPR042494">
    <property type="entry name" value="RNF103"/>
</dbReference>
<keyword evidence="11" id="KW-1185">Reference proteome</keyword>
<dbReference type="Proteomes" id="UP000018936">
    <property type="component" value="Unassembled WGS sequence"/>
</dbReference>
<dbReference type="InterPro" id="IPR013083">
    <property type="entry name" value="Znf_RING/FYVE/PHD"/>
</dbReference>
<evidence type="ECO:0000259" key="9">
    <source>
        <dbReference type="PROSITE" id="PS50089"/>
    </source>
</evidence>
<evidence type="ECO:0000313" key="11">
    <source>
        <dbReference type="Proteomes" id="UP000018936"/>
    </source>
</evidence>
<evidence type="ECO:0000256" key="3">
    <source>
        <dbReference type="ARBA" id="ARBA00022771"/>
    </source>
</evidence>
<dbReference type="GO" id="GO:0004842">
    <property type="term" value="F:ubiquitin-protein transferase activity"/>
    <property type="evidence" value="ECO:0007669"/>
    <property type="project" value="InterPro"/>
</dbReference>
<evidence type="ECO:0000256" key="8">
    <source>
        <dbReference type="SAM" id="Phobius"/>
    </source>
</evidence>
<dbReference type="AlphaFoldDB" id="V8NLF8"/>
<evidence type="ECO:0000313" key="10">
    <source>
        <dbReference type="EMBL" id="ETE62372.1"/>
    </source>
</evidence>
<evidence type="ECO:0000256" key="5">
    <source>
        <dbReference type="PROSITE-ProRule" id="PRU00175"/>
    </source>
</evidence>
<dbReference type="SUPFAM" id="SSF57850">
    <property type="entry name" value="RING/U-box"/>
    <property type="match status" value="1"/>
</dbReference>
<feature type="region of interest" description="Disordered" evidence="7">
    <location>
        <begin position="11"/>
        <end position="30"/>
    </location>
</feature>
<evidence type="ECO:0000256" key="2">
    <source>
        <dbReference type="ARBA" id="ARBA00022723"/>
    </source>
</evidence>
<name>V8NLF8_OPHHA</name>
<dbReference type="PROSITE" id="PS50089">
    <property type="entry name" value="ZF_RING_2"/>
    <property type="match status" value="1"/>
</dbReference>
<dbReference type="Gene3D" id="3.30.40.10">
    <property type="entry name" value="Zinc/RING finger domain, C3HC4 (zinc finger)"/>
    <property type="match status" value="1"/>
</dbReference>
<keyword evidence="6" id="KW-0175">Coiled coil</keyword>
<feature type="coiled-coil region" evidence="6">
    <location>
        <begin position="758"/>
        <end position="785"/>
    </location>
</feature>
<feature type="region of interest" description="Disordered" evidence="7">
    <location>
        <begin position="795"/>
        <end position="834"/>
    </location>
</feature>
<dbReference type="GO" id="GO:0036503">
    <property type="term" value="P:ERAD pathway"/>
    <property type="evidence" value="ECO:0007669"/>
    <property type="project" value="TreeGrafter"/>
</dbReference>
<evidence type="ECO:0000256" key="4">
    <source>
        <dbReference type="ARBA" id="ARBA00022833"/>
    </source>
</evidence>
<dbReference type="GO" id="GO:0016567">
    <property type="term" value="P:protein ubiquitination"/>
    <property type="evidence" value="ECO:0007669"/>
    <property type="project" value="InterPro"/>
</dbReference>
<evidence type="ECO:0000256" key="6">
    <source>
        <dbReference type="SAM" id="Coils"/>
    </source>
</evidence>
<keyword evidence="8" id="KW-0812">Transmembrane</keyword>
<dbReference type="Gene3D" id="6.10.140.1230">
    <property type="match status" value="1"/>
</dbReference>
<dbReference type="EMBL" id="AZIM01003291">
    <property type="protein sequence ID" value="ETE62372.1"/>
    <property type="molecule type" value="Genomic_DNA"/>
</dbReference>
<keyword evidence="4" id="KW-0862">Zinc</keyword>
<feature type="coiled-coil region" evidence="6">
    <location>
        <begin position="637"/>
        <end position="668"/>
    </location>
</feature>
<reference evidence="10 11" key="1">
    <citation type="journal article" date="2013" name="Proc. Natl. Acad. Sci. U.S.A.">
        <title>The king cobra genome reveals dynamic gene evolution and adaptation in the snake venom system.</title>
        <authorList>
            <person name="Vonk F.J."/>
            <person name="Casewell N.R."/>
            <person name="Henkel C.V."/>
            <person name="Heimberg A.M."/>
            <person name="Jansen H.J."/>
            <person name="McCleary R.J."/>
            <person name="Kerkkamp H.M."/>
            <person name="Vos R.A."/>
            <person name="Guerreiro I."/>
            <person name="Calvete J.J."/>
            <person name="Wuster W."/>
            <person name="Woods A.E."/>
            <person name="Logan J.M."/>
            <person name="Harrison R.A."/>
            <person name="Castoe T.A."/>
            <person name="de Koning A.P."/>
            <person name="Pollock D.D."/>
            <person name="Yandell M."/>
            <person name="Calderon D."/>
            <person name="Renjifo C."/>
            <person name="Currier R.B."/>
            <person name="Salgado D."/>
            <person name="Pla D."/>
            <person name="Sanz L."/>
            <person name="Hyder A.S."/>
            <person name="Ribeiro J.M."/>
            <person name="Arntzen J.W."/>
            <person name="van den Thillart G.E."/>
            <person name="Boetzer M."/>
            <person name="Pirovano W."/>
            <person name="Dirks R.P."/>
            <person name="Spaink H.P."/>
            <person name="Duboule D."/>
            <person name="McGlinn E."/>
            <person name="Kini R.M."/>
            <person name="Richardson M.K."/>
        </authorList>
    </citation>
    <scope>NUCLEOTIDE SEQUENCE</scope>
    <source>
        <tissue evidence="10">Blood</tissue>
    </source>
</reference>
<evidence type="ECO:0000256" key="7">
    <source>
        <dbReference type="SAM" id="MobiDB-lite"/>
    </source>
</evidence>
<dbReference type="SMART" id="SM00184">
    <property type="entry name" value="RING"/>
    <property type="match status" value="1"/>
</dbReference>
<dbReference type="GO" id="GO:0007034">
    <property type="term" value="P:vacuolar transport"/>
    <property type="evidence" value="ECO:0007669"/>
    <property type="project" value="InterPro"/>
</dbReference>
<feature type="domain" description="RING-type" evidence="9">
    <location>
        <begin position="545"/>
        <end position="587"/>
    </location>
</feature>
<comment type="caution">
    <text evidence="10">The sequence shown here is derived from an EMBL/GenBank/DDBJ whole genome shotgun (WGS) entry which is preliminary data.</text>
</comment>
<feature type="transmembrane region" description="Helical" evidence="8">
    <location>
        <begin position="263"/>
        <end position="281"/>
    </location>
</feature>